<gene>
    <name evidence="3" type="ORF">COMX_10140</name>
</gene>
<organism evidence="3 4">
    <name type="scientific">Commensalibacter papalotli</name>
    <name type="common">ex Servin-Garciduenas et al. 2014</name>
    <dbReference type="NCBI Taxonomy" id="1208583"/>
    <lineage>
        <taxon>Bacteria</taxon>
        <taxon>Pseudomonadati</taxon>
        <taxon>Pseudomonadota</taxon>
        <taxon>Alphaproteobacteria</taxon>
        <taxon>Acetobacterales</taxon>
        <taxon>Acetobacteraceae</taxon>
    </lineage>
</organism>
<keyword evidence="3" id="KW-0808">Transferase</keyword>
<evidence type="ECO:0000313" key="3">
    <source>
        <dbReference type="EMBL" id="EUK17441.1"/>
    </source>
</evidence>
<dbReference type="Pfam" id="PF13439">
    <property type="entry name" value="Glyco_transf_4"/>
    <property type="match status" value="1"/>
</dbReference>
<evidence type="ECO:0000313" key="4">
    <source>
        <dbReference type="Proteomes" id="UP000019250"/>
    </source>
</evidence>
<sequence>MKIYYVISSLEGGGAEFIIPDLADFFKSQGHSFKVLACLPRDMETAALLEKRNVPYQLLSLNGDNRLKSTYNLYKAVKKSPPDLIWTSLSRGTMDGQIIGKLCNIPVVSWKHSANLRAYKAAALRFLQRYSQFWVADSDGVADFLQTGMDVSSDRVMTWPLFKVPESLPKMPVWDGNGVFHIGSMGRLHPVKNFHIMIKSIDYINQKYPEVGTKIHFSIAGAGGEEQKLQNLIQELQLNNVELVGFYSNVMDYLKTLHLYTQTSTYEGMCIALHEALAAGLPVISSSVGEMRFCVKNNPIGTLLDENSPEALGEAIVEYFHNPAKTTEYAQNARNYIQSRYSPIAFQNAGKAILNRIETEILPSFQKY</sequence>
<evidence type="ECO:0000259" key="2">
    <source>
        <dbReference type="Pfam" id="PF13439"/>
    </source>
</evidence>
<dbReference type="PATRIC" id="fig|1208583.4.peg.2043"/>
<dbReference type="Gene3D" id="3.40.50.2000">
    <property type="entry name" value="Glycogen Phosphorylase B"/>
    <property type="match status" value="2"/>
</dbReference>
<dbReference type="PANTHER" id="PTHR12526">
    <property type="entry name" value="GLYCOSYLTRANSFERASE"/>
    <property type="match status" value="1"/>
</dbReference>
<feature type="domain" description="Glycosyltransferase subfamily 4-like N-terminal" evidence="2">
    <location>
        <begin position="13"/>
        <end position="160"/>
    </location>
</feature>
<dbReference type="GO" id="GO:0016757">
    <property type="term" value="F:glycosyltransferase activity"/>
    <property type="evidence" value="ECO:0007669"/>
    <property type="project" value="InterPro"/>
</dbReference>
<dbReference type="STRING" id="1208583.COMX_10140"/>
<dbReference type="OrthoDB" id="529131at2"/>
<keyword evidence="4" id="KW-1185">Reference proteome</keyword>
<dbReference type="Pfam" id="PF00534">
    <property type="entry name" value="Glycos_transf_1"/>
    <property type="match status" value="1"/>
</dbReference>
<reference evidence="3 4" key="1">
    <citation type="journal article" date="2014" name="Genome Announc.">
        <title>Draft Genome Sequence of Commensalibacter papalotli MX01, a Symbiont Identified from the Guts of Overwintering Monarch Butterflies.</title>
        <authorList>
            <person name="Servin-Garciduenas L.E."/>
            <person name="Sanchez-Quinto A."/>
            <person name="Martinez-Romero E."/>
        </authorList>
    </citation>
    <scope>NUCLEOTIDE SEQUENCE [LARGE SCALE GENOMIC DNA]</scope>
    <source>
        <strain evidence="4">MX-MONARCH01</strain>
    </source>
</reference>
<evidence type="ECO:0000259" key="1">
    <source>
        <dbReference type="Pfam" id="PF00534"/>
    </source>
</evidence>
<dbReference type="AlphaFoldDB" id="W7E311"/>
<proteinExistence type="predicted"/>
<feature type="domain" description="Glycosyl transferase family 1" evidence="1">
    <location>
        <begin position="182"/>
        <end position="335"/>
    </location>
</feature>
<name>W7E311_9PROT</name>
<accession>W7E311</accession>
<protein>
    <submittedName>
        <fullName evidence="3">Glycosyl transferase family protein</fullName>
    </submittedName>
</protein>
<dbReference type="SUPFAM" id="SSF53756">
    <property type="entry name" value="UDP-Glycosyltransferase/glycogen phosphorylase"/>
    <property type="match status" value="1"/>
</dbReference>
<dbReference type="RefSeq" id="WP_034341001.1">
    <property type="nucleotide sequence ID" value="NZ_ATSX01000007.1"/>
</dbReference>
<dbReference type="InterPro" id="IPR001296">
    <property type="entry name" value="Glyco_trans_1"/>
</dbReference>
<dbReference type="Proteomes" id="UP000019250">
    <property type="component" value="Unassembled WGS sequence"/>
</dbReference>
<dbReference type="EMBL" id="ATSX01000007">
    <property type="protein sequence ID" value="EUK17441.1"/>
    <property type="molecule type" value="Genomic_DNA"/>
</dbReference>
<dbReference type="PANTHER" id="PTHR12526:SF630">
    <property type="entry name" value="GLYCOSYLTRANSFERASE"/>
    <property type="match status" value="1"/>
</dbReference>
<dbReference type="InterPro" id="IPR028098">
    <property type="entry name" value="Glyco_trans_4-like_N"/>
</dbReference>
<dbReference type="eggNOG" id="COG0438">
    <property type="taxonomic scope" value="Bacteria"/>
</dbReference>
<comment type="caution">
    <text evidence="3">The sequence shown here is derived from an EMBL/GenBank/DDBJ whole genome shotgun (WGS) entry which is preliminary data.</text>
</comment>